<dbReference type="InParanoid" id="A0A317ZFQ7"/>
<comment type="caution">
    <text evidence="1">The sequence shown here is derived from an EMBL/GenBank/DDBJ whole genome shotgun (WGS) entry which is preliminary data.</text>
</comment>
<dbReference type="EMBL" id="QHJQ01000004">
    <property type="protein sequence ID" value="PXA04425.1"/>
    <property type="molecule type" value="Genomic_DNA"/>
</dbReference>
<keyword evidence="2" id="KW-1185">Reference proteome</keyword>
<gene>
    <name evidence="1" type="ORF">DDZ13_07795</name>
</gene>
<evidence type="ECO:0000313" key="1">
    <source>
        <dbReference type="EMBL" id="PXA04425.1"/>
    </source>
</evidence>
<proteinExistence type="predicted"/>
<reference evidence="1 2" key="1">
    <citation type="submission" date="2018-05" db="EMBL/GenBank/DDBJ databases">
        <title>Coraliomargarita sinensis sp. nov., isolated from a marine solar saltern.</title>
        <authorList>
            <person name="Zhou L.Y."/>
        </authorList>
    </citation>
    <scope>NUCLEOTIDE SEQUENCE [LARGE SCALE GENOMIC DNA]</scope>
    <source>
        <strain evidence="1 2">WN38</strain>
    </source>
</reference>
<dbReference type="RefSeq" id="WP_110130876.1">
    <property type="nucleotide sequence ID" value="NZ_QHJQ01000004.1"/>
</dbReference>
<dbReference type="Proteomes" id="UP000247099">
    <property type="component" value="Unassembled WGS sequence"/>
</dbReference>
<accession>A0A317ZFQ7</accession>
<evidence type="ECO:0000313" key="2">
    <source>
        <dbReference type="Proteomes" id="UP000247099"/>
    </source>
</evidence>
<name>A0A317ZFQ7_9BACT</name>
<sequence length="199" mass="22329">MRSSSFGTDLGSPHNPLYYKDEKQYRPISARYGGVGLKHEYDGLLPFQVFKRTVVEEETVYLPVAQIDESQLKDAEHYLLFNLSKPGEVRFFPVAADEKTAPGGSLFLINAGATNIFAKINEDAPVEIPARKSVSIPTNLNGSFQFNLKIAAASGDNYKLTHSRLITYREPEKPIAAVLVPFTRGNKVHWELNFVRIDR</sequence>
<dbReference type="AlphaFoldDB" id="A0A317ZFQ7"/>
<organism evidence="1 2">
    <name type="scientific">Coraliomargarita sinensis</name>
    <dbReference type="NCBI Taxonomy" id="2174842"/>
    <lineage>
        <taxon>Bacteria</taxon>
        <taxon>Pseudomonadati</taxon>
        <taxon>Verrucomicrobiota</taxon>
        <taxon>Opitutia</taxon>
        <taxon>Puniceicoccales</taxon>
        <taxon>Coraliomargaritaceae</taxon>
        <taxon>Coraliomargarita</taxon>
    </lineage>
</organism>
<protein>
    <submittedName>
        <fullName evidence="1">Uncharacterized protein</fullName>
    </submittedName>
</protein>
<dbReference type="OrthoDB" id="194776at2"/>